<dbReference type="AlphaFoldDB" id="A0A6A5JYH2"/>
<protein>
    <submittedName>
        <fullName evidence="1">Uncharacterized protein</fullName>
    </submittedName>
</protein>
<name>A0A6A5JYH2_9PLEO</name>
<reference evidence="1" key="1">
    <citation type="submission" date="2020-01" db="EMBL/GenBank/DDBJ databases">
        <authorList>
            <consortium name="DOE Joint Genome Institute"/>
            <person name="Haridas S."/>
            <person name="Albert R."/>
            <person name="Binder M."/>
            <person name="Bloem J."/>
            <person name="Labutti K."/>
            <person name="Salamov A."/>
            <person name="Andreopoulos B."/>
            <person name="Baker S.E."/>
            <person name="Barry K."/>
            <person name="Bills G."/>
            <person name="Bluhm B.H."/>
            <person name="Cannon C."/>
            <person name="Castanera R."/>
            <person name="Culley D.E."/>
            <person name="Daum C."/>
            <person name="Ezra D."/>
            <person name="Gonzalez J.B."/>
            <person name="Henrissat B."/>
            <person name="Kuo A."/>
            <person name="Liang C."/>
            <person name="Lipzen A."/>
            <person name="Lutzoni F."/>
            <person name="Magnuson J."/>
            <person name="Mondo S."/>
            <person name="Nolan M."/>
            <person name="Ohm R."/>
            <person name="Pangilinan J."/>
            <person name="Park H.-J."/>
            <person name="Ramirez L."/>
            <person name="Alfaro M."/>
            <person name="Sun H."/>
            <person name="Tritt A."/>
            <person name="Yoshinaga Y."/>
            <person name="Zwiers L.-H."/>
            <person name="Turgeon B.G."/>
            <person name="Goodwin S.B."/>
            <person name="Spatafora J.W."/>
            <person name="Crous P.W."/>
            <person name="Grigoriev I.V."/>
        </authorList>
    </citation>
    <scope>NUCLEOTIDE SEQUENCE</scope>
    <source>
        <strain evidence="1">P77</strain>
    </source>
</reference>
<dbReference type="Proteomes" id="UP000800040">
    <property type="component" value="Unassembled WGS sequence"/>
</dbReference>
<evidence type="ECO:0000313" key="2">
    <source>
        <dbReference type="Proteomes" id="UP000800040"/>
    </source>
</evidence>
<organism evidence="1 2">
    <name type="scientific">Decorospora gaudefroyi</name>
    <dbReference type="NCBI Taxonomy" id="184978"/>
    <lineage>
        <taxon>Eukaryota</taxon>
        <taxon>Fungi</taxon>
        <taxon>Dikarya</taxon>
        <taxon>Ascomycota</taxon>
        <taxon>Pezizomycotina</taxon>
        <taxon>Dothideomycetes</taxon>
        <taxon>Pleosporomycetidae</taxon>
        <taxon>Pleosporales</taxon>
        <taxon>Pleosporineae</taxon>
        <taxon>Pleosporaceae</taxon>
        <taxon>Decorospora</taxon>
    </lineage>
</organism>
<proteinExistence type="predicted"/>
<dbReference type="EMBL" id="ML975411">
    <property type="protein sequence ID" value="KAF1830075.1"/>
    <property type="molecule type" value="Genomic_DNA"/>
</dbReference>
<accession>A0A6A5JYH2</accession>
<keyword evidence="2" id="KW-1185">Reference proteome</keyword>
<evidence type="ECO:0000313" key="1">
    <source>
        <dbReference type="EMBL" id="KAF1830075.1"/>
    </source>
</evidence>
<sequence length="162" mass="17965">MKLGDFGRSRREEERGGCLVARDGGAGLPDCARQARREPATRGQAHLLLQYYSMAGAVEPVGECGRDAGRRTRQVRGTRDEGRRRCEGMAGMGETTLASLRGLRVAARSARDWMDRLVGGWCWVVLGVETRQCKRAKVARQLRSMGTTIDCRLGEAKNERQL</sequence>
<gene>
    <name evidence="1" type="ORF">BDW02DRAFT_116460</name>
</gene>